<keyword evidence="2" id="KW-0378">Hydrolase</keyword>
<evidence type="ECO:0000256" key="4">
    <source>
        <dbReference type="ARBA" id="ARBA00022840"/>
    </source>
</evidence>
<evidence type="ECO:0000259" key="10">
    <source>
        <dbReference type="PROSITE" id="PS51195"/>
    </source>
</evidence>
<feature type="region of interest" description="Disordered" evidence="7">
    <location>
        <begin position="380"/>
        <end position="486"/>
    </location>
</feature>
<sequence>MTEFSMLGLAPALLAALERTGKDQPTPIQARAIPALMEGRDLMGLAQTGTGKTLAFGLPILHRLQGQGKPGPKSARALILAPTRELVQQIAEALAQLAQGLPTSIVTVVGGASINRQMDRLVRGCDVLVATPGRLIDLLERSAVSLAKVQMLVLDEADQMLDLGFIHALRKIARHLPKERQTMLFSATMPKDMSEIAETYLDRPVRVQVSPPGKAADKIEQAVHFVAQGDKAKLLEEYLRKHPEELALVFGRTKHGSEKLSKLLASWGFSVGSIHGNKSQGQRERTLASFRAGETKVLVATDVAARGLDIPLVAHVYNFDLPNVPENYVHRIGRTARAGRDGRAVALCAPAEMADLRAIEALTKQKIEVIGGEPWPEALAEAARTKARAATNQGRGGRPQGAKAGGKPGGATGGKPGGARTGGGKAGGPKTGGPKTGGQGPKTGEAAKPAKPRKPRVHPALAEAFAEERGQKPRRFRNKPARRSES</sequence>
<feature type="compositionally biased region" description="Basic residues" evidence="7">
    <location>
        <begin position="472"/>
        <end position="486"/>
    </location>
</feature>
<dbReference type="CDD" id="cd18787">
    <property type="entry name" value="SF2_C_DEAD"/>
    <property type="match status" value="1"/>
</dbReference>
<evidence type="ECO:0000259" key="8">
    <source>
        <dbReference type="PROSITE" id="PS51192"/>
    </source>
</evidence>
<comment type="similarity">
    <text evidence="5">Belongs to the DEAD box helicase family.</text>
</comment>
<evidence type="ECO:0000256" key="1">
    <source>
        <dbReference type="ARBA" id="ARBA00022741"/>
    </source>
</evidence>
<evidence type="ECO:0000256" key="5">
    <source>
        <dbReference type="ARBA" id="ARBA00038437"/>
    </source>
</evidence>
<dbReference type="InterPro" id="IPR014001">
    <property type="entry name" value="Helicase_ATP-bd"/>
</dbReference>
<dbReference type="RefSeq" id="WP_107749691.1">
    <property type="nucleotide sequence ID" value="NZ_QBKF01000001.1"/>
</dbReference>
<reference evidence="11 12" key="1">
    <citation type="journal article" date="2011" name="Syst. Appl. Microbiol.">
        <title>Defluviimonas denitrificans gen. nov., sp. nov., and Pararhodobacter aggregans gen. nov., sp. nov., non-phototrophic Rhodobacteraceae from the biofilter of a marine aquaculture.</title>
        <authorList>
            <person name="Foesel B.U."/>
            <person name="Drake H.L."/>
            <person name="Schramm A."/>
        </authorList>
    </citation>
    <scope>NUCLEOTIDE SEQUENCE [LARGE SCALE GENOMIC DNA]</scope>
    <source>
        <strain evidence="11 12">D1-19</strain>
    </source>
</reference>
<evidence type="ECO:0000259" key="9">
    <source>
        <dbReference type="PROSITE" id="PS51194"/>
    </source>
</evidence>
<protein>
    <submittedName>
        <fullName evidence="11">DEAD/DEAH box helicase</fullName>
    </submittedName>
</protein>
<feature type="domain" description="Helicase ATP-binding" evidence="8">
    <location>
        <begin position="33"/>
        <end position="207"/>
    </location>
</feature>
<feature type="short sequence motif" description="Q motif" evidence="6">
    <location>
        <begin position="2"/>
        <end position="30"/>
    </location>
</feature>
<dbReference type="PROSITE" id="PS51195">
    <property type="entry name" value="Q_MOTIF"/>
    <property type="match status" value="1"/>
</dbReference>
<keyword evidence="12" id="KW-1185">Reference proteome</keyword>
<comment type="caution">
    <text evidence="11">The sequence shown here is derived from an EMBL/GenBank/DDBJ whole genome shotgun (WGS) entry which is preliminary data.</text>
</comment>
<dbReference type="GO" id="GO:0016787">
    <property type="term" value="F:hydrolase activity"/>
    <property type="evidence" value="ECO:0007669"/>
    <property type="project" value="UniProtKB-KW"/>
</dbReference>
<evidence type="ECO:0000313" key="11">
    <source>
        <dbReference type="EMBL" id="PVE49188.1"/>
    </source>
</evidence>
<gene>
    <name evidence="11" type="ORF">DDE23_01920</name>
</gene>
<evidence type="ECO:0000256" key="2">
    <source>
        <dbReference type="ARBA" id="ARBA00022801"/>
    </source>
</evidence>
<dbReference type="InterPro" id="IPR027417">
    <property type="entry name" value="P-loop_NTPase"/>
</dbReference>
<accession>A0A2T7UXB2</accession>
<dbReference type="SUPFAM" id="SSF52540">
    <property type="entry name" value="P-loop containing nucleoside triphosphate hydrolases"/>
    <property type="match status" value="1"/>
</dbReference>
<evidence type="ECO:0000256" key="7">
    <source>
        <dbReference type="SAM" id="MobiDB-lite"/>
    </source>
</evidence>
<dbReference type="Pfam" id="PF00270">
    <property type="entry name" value="DEAD"/>
    <property type="match status" value="1"/>
</dbReference>
<dbReference type="Pfam" id="PF00271">
    <property type="entry name" value="Helicase_C"/>
    <property type="match status" value="1"/>
</dbReference>
<evidence type="ECO:0000256" key="3">
    <source>
        <dbReference type="ARBA" id="ARBA00022806"/>
    </source>
</evidence>
<dbReference type="SMART" id="SM00490">
    <property type="entry name" value="HELICc"/>
    <property type="match status" value="1"/>
</dbReference>
<feature type="domain" description="Helicase C-terminal" evidence="9">
    <location>
        <begin position="234"/>
        <end position="383"/>
    </location>
</feature>
<evidence type="ECO:0000313" key="12">
    <source>
        <dbReference type="Proteomes" id="UP000244810"/>
    </source>
</evidence>
<proteinExistence type="inferred from homology"/>
<dbReference type="PROSITE" id="PS51192">
    <property type="entry name" value="HELICASE_ATP_BIND_1"/>
    <property type="match status" value="1"/>
</dbReference>
<dbReference type="Gene3D" id="3.40.50.300">
    <property type="entry name" value="P-loop containing nucleotide triphosphate hydrolases"/>
    <property type="match status" value="2"/>
</dbReference>
<dbReference type="PROSITE" id="PS51194">
    <property type="entry name" value="HELICASE_CTER"/>
    <property type="match status" value="1"/>
</dbReference>
<feature type="compositionally biased region" description="Gly residues" evidence="7">
    <location>
        <begin position="394"/>
        <end position="441"/>
    </location>
</feature>
<dbReference type="GO" id="GO:0003676">
    <property type="term" value="F:nucleic acid binding"/>
    <property type="evidence" value="ECO:0007669"/>
    <property type="project" value="InterPro"/>
</dbReference>
<dbReference type="PANTHER" id="PTHR47959">
    <property type="entry name" value="ATP-DEPENDENT RNA HELICASE RHLE-RELATED"/>
    <property type="match status" value="1"/>
</dbReference>
<feature type="compositionally biased region" description="Low complexity" evidence="7">
    <location>
        <begin position="380"/>
        <end position="393"/>
    </location>
</feature>
<dbReference type="InterPro" id="IPR011545">
    <property type="entry name" value="DEAD/DEAH_box_helicase_dom"/>
</dbReference>
<name>A0A2T7UXB2_9RHOB</name>
<evidence type="ECO:0000256" key="6">
    <source>
        <dbReference type="PROSITE-ProRule" id="PRU00552"/>
    </source>
</evidence>
<dbReference type="SMART" id="SM00487">
    <property type="entry name" value="DEXDc"/>
    <property type="match status" value="1"/>
</dbReference>
<dbReference type="InterPro" id="IPR001650">
    <property type="entry name" value="Helicase_C-like"/>
</dbReference>
<dbReference type="EMBL" id="QDDR01000001">
    <property type="protein sequence ID" value="PVE49188.1"/>
    <property type="molecule type" value="Genomic_DNA"/>
</dbReference>
<dbReference type="InterPro" id="IPR014014">
    <property type="entry name" value="RNA_helicase_DEAD_Q_motif"/>
</dbReference>
<dbReference type="InterPro" id="IPR044742">
    <property type="entry name" value="DEAD/DEAH_RhlB"/>
</dbReference>
<feature type="domain" description="DEAD-box RNA helicase Q" evidence="10">
    <location>
        <begin position="2"/>
        <end position="30"/>
    </location>
</feature>
<dbReference type="GO" id="GO:0003724">
    <property type="term" value="F:RNA helicase activity"/>
    <property type="evidence" value="ECO:0007669"/>
    <property type="project" value="InterPro"/>
</dbReference>
<keyword evidence="1" id="KW-0547">Nucleotide-binding</keyword>
<dbReference type="GO" id="GO:0005524">
    <property type="term" value="F:ATP binding"/>
    <property type="evidence" value="ECO:0007669"/>
    <property type="project" value="UniProtKB-KW"/>
</dbReference>
<dbReference type="CDD" id="cd00268">
    <property type="entry name" value="DEADc"/>
    <property type="match status" value="1"/>
</dbReference>
<dbReference type="OrthoDB" id="9805696at2"/>
<dbReference type="AlphaFoldDB" id="A0A2T7UXB2"/>
<dbReference type="GO" id="GO:0005829">
    <property type="term" value="C:cytosol"/>
    <property type="evidence" value="ECO:0007669"/>
    <property type="project" value="TreeGrafter"/>
</dbReference>
<dbReference type="InterPro" id="IPR050079">
    <property type="entry name" value="DEAD_box_RNA_helicase"/>
</dbReference>
<dbReference type="Proteomes" id="UP000244810">
    <property type="component" value="Unassembled WGS sequence"/>
</dbReference>
<keyword evidence="3 11" id="KW-0347">Helicase</keyword>
<keyword evidence="4" id="KW-0067">ATP-binding</keyword>
<organism evidence="11 12">
    <name type="scientific">Pararhodobacter aggregans</name>
    <dbReference type="NCBI Taxonomy" id="404875"/>
    <lineage>
        <taxon>Bacteria</taxon>
        <taxon>Pseudomonadati</taxon>
        <taxon>Pseudomonadota</taxon>
        <taxon>Alphaproteobacteria</taxon>
        <taxon>Rhodobacterales</taxon>
        <taxon>Paracoccaceae</taxon>
        <taxon>Pararhodobacter</taxon>
    </lineage>
</organism>
<dbReference type="PANTHER" id="PTHR47959:SF13">
    <property type="entry name" value="ATP-DEPENDENT RNA HELICASE RHLE"/>
    <property type="match status" value="1"/>
</dbReference>